<dbReference type="PANTHER" id="PTHR43918:SF4">
    <property type="entry name" value="CARBOXYLIC ESTER HYDROLASE"/>
    <property type="match status" value="1"/>
</dbReference>
<dbReference type="InterPro" id="IPR002018">
    <property type="entry name" value="CarbesteraseB"/>
</dbReference>
<dbReference type="AlphaFoldDB" id="A0AAW0BII2"/>
<dbReference type="InterPro" id="IPR050654">
    <property type="entry name" value="AChE-related_enzymes"/>
</dbReference>
<sequence length="183" mass="19746">MGQTATSRNTRPAIKREIHYSFLLLSLTLPFLAAQTTDPPTVHTTSGTYIGFSHPHNALDVFLGIRFASPPSARFLPTMSTSPAAYKQSALSFGADCPQLPARMSVAGFVVGPPLKGTEESEDCFFLNIWRPASNGVGKRLPILVYIFGGGYVLGSGSQFDHDGTSLVTSGKTLWEIARRLIL</sequence>
<dbReference type="SUPFAM" id="SSF53474">
    <property type="entry name" value="alpha/beta-Hydrolases"/>
    <property type="match status" value="1"/>
</dbReference>
<evidence type="ECO:0000256" key="1">
    <source>
        <dbReference type="ARBA" id="ARBA00005964"/>
    </source>
</evidence>
<protein>
    <submittedName>
        <fullName evidence="5">Alpha/Beta hydrolase protein</fullName>
    </submittedName>
</protein>
<evidence type="ECO:0000256" key="3">
    <source>
        <dbReference type="SAM" id="SignalP"/>
    </source>
</evidence>
<feature type="domain" description="Carboxylesterase type B" evidence="4">
    <location>
        <begin position="39"/>
        <end position="170"/>
    </location>
</feature>
<dbReference type="GO" id="GO:0052689">
    <property type="term" value="F:carboxylic ester hydrolase activity"/>
    <property type="evidence" value="ECO:0007669"/>
    <property type="project" value="TreeGrafter"/>
</dbReference>
<gene>
    <name evidence="5" type="ORF">R3P38DRAFT_2948806</name>
</gene>
<dbReference type="PANTHER" id="PTHR43918">
    <property type="entry name" value="ACETYLCHOLINESTERASE"/>
    <property type="match status" value="1"/>
</dbReference>
<name>A0AAW0BII2_9AGAR</name>
<evidence type="ECO:0000259" key="4">
    <source>
        <dbReference type="Pfam" id="PF00135"/>
    </source>
</evidence>
<dbReference type="Gene3D" id="3.40.50.1820">
    <property type="entry name" value="alpha/beta hydrolase"/>
    <property type="match status" value="1"/>
</dbReference>
<keyword evidence="3" id="KW-0732">Signal</keyword>
<comment type="caution">
    <text evidence="5">The sequence shown here is derived from an EMBL/GenBank/DDBJ whole genome shotgun (WGS) entry which is preliminary data.</text>
</comment>
<keyword evidence="2 5" id="KW-0378">Hydrolase</keyword>
<feature type="chain" id="PRO_5043362251" evidence="3">
    <location>
        <begin position="34"/>
        <end position="183"/>
    </location>
</feature>
<comment type="similarity">
    <text evidence="1">Belongs to the type-B carboxylesterase/lipase family.</text>
</comment>
<dbReference type="InterPro" id="IPR029058">
    <property type="entry name" value="AB_hydrolase_fold"/>
</dbReference>
<keyword evidence="6" id="KW-1185">Reference proteome</keyword>
<proteinExistence type="inferred from homology"/>
<feature type="signal peptide" evidence="3">
    <location>
        <begin position="1"/>
        <end position="33"/>
    </location>
</feature>
<evidence type="ECO:0000313" key="6">
    <source>
        <dbReference type="Proteomes" id="UP001362999"/>
    </source>
</evidence>
<organism evidence="5 6">
    <name type="scientific">Favolaschia claudopus</name>
    <dbReference type="NCBI Taxonomy" id="2862362"/>
    <lineage>
        <taxon>Eukaryota</taxon>
        <taxon>Fungi</taxon>
        <taxon>Dikarya</taxon>
        <taxon>Basidiomycota</taxon>
        <taxon>Agaricomycotina</taxon>
        <taxon>Agaricomycetes</taxon>
        <taxon>Agaricomycetidae</taxon>
        <taxon>Agaricales</taxon>
        <taxon>Marasmiineae</taxon>
        <taxon>Mycenaceae</taxon>
        <taxon>Favolaschia</taxon>
    </lineage>
</organism>
<evidence type="ECO:0000256" key="2">
    <source>
        <dbReference type="ARBA" id="ARBA00022801"/>
    </source>
</evidence>
<dbReference type="Pfam" id="PF00135">
    <property type="entry name" value="COesterase"/>
    <property type="match status" value="1"/>
</dbReference>
<reference evidence="5 6" key="1">
    <citation type="journal article" date="2024" name="J Genomics">
        <title>Draft genome sequencing and assembly of Favolaschia claudopus CIRM-BRFM 2984 isolated from oak limbs.</title>
        <authorList>
            <person name="Navarro D."/>
            <person name="Drula E."/>
            <person name="Chaduli D."/>
            <person name="Cazenave R."/>
            <person name="Ahrendt S."/>
            <person name="Wang J."/>
            <person name="Lipzen A."/>
            <person name="Daum C."/>
            <person name="Barry K."/>
            <person name="Grigoriev I.V."/>
            <person name="Favel A."/>
            <person name="Rosso M.N."/>
            <person name="Martin F."/>
        </authorList>
    </citation>
    <scope>NUCLEOTIDE SEQUENCE [LARGE SCALE GENOMIC DNA]</scope>
    <source>
        <strain evidence="5 6">CIRM-BRFM 2984</strain>
    </source>
</reference>
<evidence type="ECO:0000313" key="5">
    <source>
        <dbReference type="EMBL" id="KAK7026258.1"/>
    </source>
</evidence>
<dbReference type="EMBL" id="JAWWNJ010000032">
    <property type="protein sequence ID" value="KAK7026258.1"/>
    <property type="molecule type" value="Genomic_DNA"/>
</dbReference>
<accession>A0AAW0BII2</accession>
<dbReference type="Proteomes" id="UP001362999">
    <property type="component" value="Unassembled WGS sequence"/>
</dbReference>